<dbReference type="GO" id="GO:0006950">
    <property type="term" value="P:response to stress"/>
    <property type="evidence" value="ECO:0007669"/>
    <property type="project" value="UniProtKB-ARBA"/>
</dbReference>
<evidence type="ECO:0000256" key="7">
    <source>
        <dbReference type="ARBA" id="ARBA00023193"/>
    </source>
</evidence>
<proteinExistence type="inferred from homology"/>
<keyword evidence="7" id="KW-0652">Protein synthesis inhibitor</keyword>
<name>A0A916SD50_9MICO</name>
<dbReference type="InterPro" id="IPR011009">
    <property type="entry name" value="Kinase-like_dom_sf"/>
</dbReference>
<dbReference type="PROSITE" id="PS00107">
    <property type="entry name" value="PROTEIN_KINASE_ATP"/>
    <property type="match status" value="1"/>
</dbReference>
<evidence type="ECO:0000256" key="10">
    <source>
        <dbReference type="ARBA" id="ARBA00048977"/>
    </source>
</evidence>
<dbReference type="InterPro" id="IPR017441">
    <property type="entry name" value="Protein_kinase_ATP_BS"/>
</dbReference>
<dbReference type="AlphaFoldDB" id="A0A916SD50"/>
<dbReference type="GO" id="GO:0005524">
    <property type="term" value="F:ATP binding"/>
    <property type="evidence" value="ECO:0007669"/>
    <property type="project" value="UniProtKB-UniRule"/>
</dbReference>
<reference evidence="13" key="2">
    <citation type="submission" date="2020-09" db="EMBL/GenBank/DDBJ databases">
        <authorList>
            <person name="Sun Q."/>
            <person name="Zhou Y."/>
        </authorList>
    </citation>
    <scope>NUCLEOTIDE SEQUENCE</scope>
    <source>
        <strain evidence="13">CGMCC 1.12813</strain>
    </source>
</reference>
<evidence type="ECO:0000256" key="5">
    <source>
        <dbReference type="ARBA" id="ARBA00022777"/>
    </source>
</evidence>
<dbReference type="GO" id="GO:0006796">
    <property type="term" value="P:phosphate-containing compound metabolic process"/>
    <property type="evidence" value="ECO:0007669"/>
    <property type="project" value="UniProtKB-ARBA"/>
</dbReference>
<dbReference type="InterPro" id="IPR008271">
    <property type="entry name" value="Ser/Thr_kinase_AS"/>
</dbReference>
<dbReference type="InterPro" id="IPR000719">
    <property type="entry name" value="Prot_kinase_dom"/>
</dbReference>
<organism evidence="13 14">
    <name type="scientific">Conyzicola nivalis</name>
    <dbReference type="NCBI Taxonomy" id="1477021"/>
    <lineage>
        <taxon>Bacteria</taxon>
        <taxon>Bacillati</taxon>
        <taxon>Actinomycetota</taxon>
        <taxon>Actinomycetes</taxon>
        <taxon>Micrococcales</taxon>
        <taxon>Microbacteriaceae</taxon>
        <taxon>Conyzicola</taxon>
    </lineage>
</organism>
<evidence type="ECO:0000259" key="12">
    <source>
        <dbReference type="PROSITE" id="PS50011"/>
    </source>
</evidence>
<protein>
    <recommendedName>
        <fullName evidence="1">non-specific serine/threonine protein kinase</fullName>
        <ecNumber evidence="1">2.7.11.1</ecNumber>
    </recommendedName>
</protein>
<gene>
    <name evidence="13" type="ORF">GCM10010979_03180</name>
</gene>
<evidence type="ECO:0000256" key="2">
    <source>
        <dbReference type="ARBA" id="ARBA00022527"/>
    </source>
</evidence>
<keyword evidence="4 11" id="KW-0547">Nucleotide-binding</keyword>
<dbReference type="EC" id="2.7.11.1" evidence="1"/>
<reference evidence="13" key="1">
    <citation type="journal article" date="2014" name="Int. J. Syst. Evol. Microbiol.">
        <title>Complete genome sequence of Corynebacterium casei LMG S-19264T (=DSM 44701T), isolated from a smear-ripened cheese.</title>
        <authorList>
            <consortium name="US DOE Joint Genome Institute (JGI-PGF)"/>
            <person name="Walter F."/>
            <person name="Albersmeier A."/>
            <person name="Kalinowski J."/>
            <person name="Ruckert C."/>
        </authorList>
    </citation>
    <scope>NUCLEOTIDE SEQUENCE</scope>
    <source>
        <strain evidence="13">CGMCC 1.12813</strain>
    </source>
</reference>
<comment type="catalytic activity">
    <reaction evidence="10">
        <text>L-seryl-[protein] + ATP = O-phospho-L-seryl-[protein] + ADP + H(+)</text>
        <dbReference type="Rhea" id="RHEA:17989"/>
        <dbReference type="Rhea" id="RHEA-COMP:9863"/>
        <dbReference type="Rhea" id="RHEA-COMP:11604"/>
        <dbReference type="ChEBI" id="CHEBI:15378"/>
        <dbReference type="ChEBI" id="CHEBI:29999"/>
        <dbReference type="ChEBI" id="CHEBI:30616"/>
        <dbReference type="ChEBI" id="CHEBI:83421"/>
        <dbReference type="ChEBI" id="CHEBI:456216"/>
        <dbReference type="EC" id="2.7.11.1"/>
    </reaction>
    <physiologicalReaction direction="left-to-right" evidence="10">
        <dbReference type="Rhea" id="RHEA:17990"/>
    </physiologicalReaction>
</comment>
<dbReference type="Gene3D" id="1.10.510.10">
    <property type="entry name" value="Transferase(Phosphotransferase) domain 1"/>
    <property type="match status" value="1"/>
</dbReference>
<evidence type="ECO:0000256" key="11">
    <source>
        <dbReference type="PROSITE-ProRule" id="PRU10141"/>
    </source>
</evidence>
<feature type="binding site" evidence="11">
    <location>
        <position position="43"/>
    </location>
    <ligand>
        <name>ATP</name>
        <dbReference type="ChEBI" id="CHEBI:30616"/>
    </ligand>
</feature>
<sequence length="436" mass="46848">MPDTQPYSRLNDRYQILSLIGSGGMASVYRAHDEFLDREVAVKLFNAPLGEIAEVSSQEHELQVLARLNHHGLVTLIDAGIVANKNRARSRMYLVMELVTGSTLKTLIETEPLTGLEIAQIGFDIAEGLQYIHGNGVIHRDVKPANMLMVRYGGNAERRRAKLADFGIAVLMETHVSDSGETLGTAAYLSPEQAMRDTIQPASDVYSLGLSLLECFTRKNEFPGTQLESATGRLVRDPVIPATLSAPWADLLSAMTAREPADRPSSTEVVQALGELIGLERKAEAAPTVPAGVQPAAPAVAEVSSEAFSRISRIASRLLNAAIIIIVANENGEPNIVSHVGIDAHLIDPTALLVDPRDSPSPLLSGSSYIRRVTGAVLSGEDGRQLGTLWVLDERQHMASAYDEQNLADVAALAEREFEFSRTPAVAPAPGAPTLA</sequence>
<dbReference type="PROSITE" id="PS00108">
    <property type="entry name" value="PROTEIN_KINASE_ST"/>
    <property type="match status" value="1"/>
</dbReference>
<keyword evidence="2" id="KW-0723">Serine/threonine-protein kinase</keyword>
<dbReference type="Gene3D" id="3.30.200.20">
    <property type="entry name" value="Phosphorylase Kinase, domain 1"/>
    <property type="match status" value="1"/>
</dbReference>
<dbReference type="GO" id="GO:0017148">
    <property type="term" value="P:negative regulation of translation"/>
    <property type="evidence" value="ECO:0007669"/>
    <property type="project" value="UniProtKB-KW"/>
</dbReference>
<dbReference type="Pfam" id="PF00069">
    <property type="entry name" value="Pkinase"/>
    <property type="match status" value="1"/>
</dbReference>
<evidence type="ECO:0000256" key="4">
    <source>
        <dbReference type="ARBA" id="ARBA00022741"/>
    </source>
</evidence>
<evidence type="ECO:0000313" key="13">
    <source>
        <dbReference type="EMBL" id="GGA91848.1"/>
    </source>
</evidence>
<dbReference type="Proteomes" id="UP000606922">
    <property type="component" value="Unassembled WGS sequence"/>
</dbReference>
<comment type="caution">
    <text evidence="13">The sequence shown here is derived from an EMBL/GenBank/DDBJ whole genome shotgun (WGS) entry which is preliminary data.</text>
</comment>
<dbReference type="EMBL" id="BMGB01000001">
    <property type="protein sequence ID" value="GGA91848.1"/>
    <property type="molecule type" value="Genomic_DNA"/>
</dbReference>
<evidence type="ECO:0000256" key="1">
    <source>
        <dbReference type="ARBA" id="ARBA00012513"/>
    </source>
</evidence>
<keyword evidence="3" id="KW-0808">Transferase</keyword>
<dbReference type="SUPFAM" id="SSF56112">
    <property type="entry name" value="Protein kinase-like (PK-like)"/>
    <property type="match status" value="1"/>
</dbReference>
<dbReference type="GO" id="GO:0004674">
    <property type="term" value="F:protein serine/threonine kinase activity"/>
    <property type="evidence" value="ECO:0007669"/>
    <property type="project" value="UniProtKB-KW"/>
</dbReference>
<dbReference type="CDD" id="cd14014">
    <property type="entry name" value="STKc_PknB_like"/>
    <property type="match status" value="1"/>
</dbReference>
<dbReference type="InterPro" id="IPR050339">
    <property type="entry name" value="CC_SR_Kinase"/>
</dbReference>
<comment type="catalytic activity">
    <reaction evidence="9">
        <text>L-threonyl-[protein] + ATP = O-phospho-L-threonyl-[protein] + ADP + H(+)</text>
        <dbReference type="Rhea" id="RHEA:46608"/>
        <dbReference type="Rhea" id="RHEA-COMP:11060"/>
        <dbReference type="Rhea" id="RHEA-COMP:11605"/>
        <dbReference type="ChEBI" id="CHEBI:15378"/>
        <dbReference type="ChEBI" id="CHEBI:30013"/>
        <dbReference type="ChEBI" id="CHEBI:30616"/>
        <dbReference type="ChEBI" id="CHEBI:61977"/>
        <dbReference type="ChEBI" id="CHEBI:456216"/>
        <dbReference type="EC" id="2.7.11.1"/>
    </reaction>
    <physiologicalReaction direction="left-to-right" evidence="9">
        <dbReference type="Rhea" id="RHEA:46609"/>
    </physiologicalReaction>
</comment>
<dbReference type="PANTHER" id="PTHR11042">
    <property type="entry name" value="EUKARYOTIC TRANSLATION INITIATION FACTOR 2-ALPHA KINASE EIF2-ALPHA KINASE -RELATED"/>
    <property type="match status" value="1"/>
</dbReference>
<dbReference type="PANTHER" id="PTHR11042:SF160">
    <property type="entry name" value="EUKARYOTIC TRANSLATION INITIATION FACTOR 2-ALPHA KINASE 1"/>
    <property type="match status" value="1"/>
</dbReference>
<accession>A0A916SD50</accession>
<dbReference type="GO" id="GO:0005737">
    <property type="term" value="C:cytoplasm"/>
    <property type="evidence" value="ECO:0007669"/>
    <property type="project" value="TreeGrafter"/>
</dbReference>
<keyword evidence="14" id="KW-1185">Reference proteome</keyword>
<evidence type="ECO:0000313" key="14">
    <source>
        <dbReference type="Proteomes" id="UP000606922"/>
    </source>
</evidence>
<evidence type="ECO:0000256" key="8">
    <source>
        <dbReference type="ARBA" id="ARBA00037982"/>
    </source>
</evidence>
<evidence type="ECO:0000256" key="6">
    <source>
        <dbReference type="ARBA" id="ARBA00022840"/>
    </source>
</evidence>
<keyword evidence="5" id="KW-0418">Kinase</keyword>
<evidence type="ECO:0000256" key="9">
    <source>
        <dbReference type="ARBA" id="ARBA00048659"/>
    </source>
</evidence>
<dbReference type="PROSITE" id="PS50011">
    <property type="entry name" value="PROTEIN_KINASE_DOM"/>
    <property type="match status" value="1"/>
</dbReference>
<dbReference type="RefSeq" id="WP_188508959.1">
    <property type="nucleotide sequence ID" value="NZ_BMGB01000001.1"/>
</dbReference>
<feature type="domain" description="Protein kinase" evidence="12">
    <location>
        <begin position="14"/>
        <end position="277"/>
    </location>
</feature>
<keyword evidence="6 11" id="KW-0067">ATP-binding</keyword>
<dbReference type="SMART" id="SM00220">
    <property type="entry name" value="S_TKc"/>
    <property type="match status" value="1"/>
</dbReference>
<comment type="similarity">
    <text evidence="8">Belongs to the protein kinase superfamily. Ser/Thr protein kinase family. GCN2 subfamily.</text>
</comment>
<evidence type="ECO:0000256" key="3">
    <source>
        <dbReference type="ARBA" id="ARBA00022679"/>
    </source>
</evidence>